<accession>A0A0E2DAZ3</accession>
<dbReference type="AlphaFoldDB" id="A0A0E2DAZ3"/>
<evidence type="ECO:0000313" key="2">
    <source>
        <dbReference type="Proteomes" id="UP000001340"/>
    </source>
</evidence>
<dbReference type="EMBL" id="AHNR02000005">
    <property type="protein sequence ID" value="EKR57078.1"/>
    <property type="molecule type" value="Genomic_DNA"/>
</dbReference>
<comment type="caution">
    <text evidence="1">The sequence shown here is derived from an EMBL/GenBank/DDBJ whole genome shotgun (WGS) entry which is preliminary data.</text>
</comment>
<name>A0A0E2DAZ3_LEPIR</name>
<sequence length="38" mass="4707">MGVPTFFIFYGKIWFYKKISYIQFTLNKKDKRVMRVLV</sequence>
<dbReference type="Proteomes" id="UP000001340">
    <property type="component" value="Unassembled WGS sequence"/>
</dbReference>
<gene>
    <name evidence="1" type="ORF">LEP1GSC105_4096</name>
</gene>
<organism evidence="1 2">
    <name type="scientific">Leptospira interrogans str. UI 12758</name>
    <dbReference type="NCBI Taxonomy" id="1049938"/>
    <lineage>
        <taxon>Bacteria</taxon>
        <taxon>Pseudomonadati</taxon>
        <taxon>Spirochaetota</taxon>
        <taxon>Spirochaetia</taxon>
        <taxon>Leptospirales</taxon>
        <taxon>Leptospiraceae</taxon>
        <taxon>Leptospira</taxon>
    </lineage>
</organism>
<proteinExistence type="predicted"/>
<protein>
    <submittedName>
        <fullName evidence="1">Uncharacterized protein</fullName>
    </submittedName>
</protein>
<reference evidence="1 2" key="1">
    <citation type="submission" date="2012-10" db="EMBL/GenBank/DDBJ databases">
        <authorList>
            <person name="Harkins D.M."/>
            <person name="Durkin A.S."/>
            <person name="Brinkac L.M."/>
            <person name="Haft D.H."/>
            <person name="Selengut J.D."/>
            <person name="Sanka R."/>
            <person name="DePew J."/>
            <person name="Purushe J."/>
            <person name="Chanthongthip A."/>
            <person name="Lattana O."/>
            <person name="Phetsouvanh R."/>
            <person name="Newton P.N."/>
            <person name="Vinetz J.M."/>
            <person name="Sutton G.G."/>
            <person name="Nierman W.C."/>
            <person name="Fouts D.E."/>
        </authorList>
    </citation>
    <scope>NUCLEOTIDE SEQUENCE [LARGE SCALE GENOMIC DNA]</scope>
    <source>
        <strain evidence="1 2">UI 12758</strain>
    </source>
</reference>
<evidence type="ECO:0000313" key="1">
    <source>
        <dbReference type="EMBL" id="EKR57078.1"/>
    </source>
</evidence>